<dbReference type="OrthoDB" id="448051at2759"/>
<keyword evidence="3" id="KW-0551">Lipid droplet</keyword>
<evidence type="ECO:0000256" key="4">
    <source>
        <dbReference type="ARBA" id="ARBA00022801"/>
    </source>
</evidence>
<dbReference type="GO" id="GO:0019915">
    <property type="term" value="P:lipid storage"/>
    <property type="evidence" value="ECO:0007669"/>
    <property type="project" value="InterPro"/>
</dbReference>
<dbReference type="EMBL" id="CM018050">
    <property type="protein sequence ID" value="KAA8518479.1"/>
    <property type="molecule type" value="Genomic_DNA"/>
</dbReference>
<gene>
    <name evidence="6" type="ORF">F0562_015953</name>
</gene>
<reference evidence="6 7" key="1">
    <citation type="submission" date="2019-09" db="EMBL/GenBank/DDBJ databases">
        <title>A chromosome-level genome assembly of the Chinese tupelo Nyssa sinensis.</title>
        <authorList>
            <person name="Yang X."/>
            <person name="Kang M."/>
            <person name="Yang Y."/>
            <person name="Xiong H."/>
            <person name="Wang M."/>
            <person name="Zhang Z."/>
            <person name="Wang Z."/>
            <person name="Wu H."/>
            <person name="Ma T."/>
            <person name="Liu J."/>
            <person name="Xi Z."/>
        </authorList>
    </citation>
    <scope>NUCLEOTIDE SEQUENCE [LARGE SCALE GENOMIC DNA]</scope>
    <source>
        <strain evidence="6">J267</strain>
        <tissue evidence="6">Leaf</tissue>
    </source>
</reference>
<name>A0A5J4ZKF4_9ASTE</name>
<comment type="subcellular location">
    <subcellularLocation>
        <location evidence="1">Lipid droplet</location>
    </subcellularLocation>
</comment>
<sequence>MRSLRTMLLGLFSPIARTFSFPPSFHYSTSSTSNCVSREMGDHNLHLIGKGKRANLRLCIVSGYKTDLLEICADDPTLHVLFIPGNPGVVSFYTDFLESLYELLGGTASVTAIGHISHMEKDWEHGSLFSLQEQIDHKMNFIQSELQNFEIPIIVVGHSIGSYISIEMLRRAPEKVIYCIGLYPFLAVNTESSTQSIIRRIAASPILCAALSSIVALLGLLPTHASRFLVTKSVGKSWSATAVEALCTHVLQYHTMQNVLFMAMTEFKKLSETPDWSFMRGNQNQIAFLFGIDDHWGPLQMFEEISKHVPACSKLDQESNIKIKLNTVKGTARVSSAVYQIQLRRNVLNVMKQLISPRSNRIYRLKARALSLVFGKSLVSVKTPAPVKPLHPNGAIGNSQRKPTKLLVKHGLVEEAVSKNGSEKEVRDEKKIDSEIEEIETKISRLSSRLGALKVLRKLTWMFHQGSKVTIIGAIKSAKRTTPISMPPAIPLGADLFVSLIFHSRIPLIFSCFGSVVEVGGGGGWKEGE</sequence>
<dbReference type="Proteomes" id="UP000325577">
    <property type="component" value="Linkage Group LG7"/>
</dbReference>
<keyword evidence="5" id="KW-0732">Signal</keyword>
<evidence type="ECO:0000256" key="5">
    <source>
        <dbReference type="SAM" id="SignalP"/>
    </source>
</evidence>
<comment type="similarity">
    <text evidence="2">Belongs to the AB hydrolase superfamily. LDAH family.</text>
</comment>
<evidence type="ECO:0000256" key="1">
    <source>
        <dbReference type="ARBA" id="ARBA00004502"/>
    </source>
</evidence>
<keyword evidence="7" id="KW-1185">Reference proteome</keyword>
<dbReference type="InterPro" id="IPR029058">
    <property type="entry name" value="AB_hydrolase_fold"/>
</dbReference>
<evidence type="ECO:0008006" key="8">
    <source>
        <dbReference type="Google" id="ProtNLM"/>
    </source>
</evidence>
<evidence type="ECO:0000313" key="6">
    <source>
        <dbReference type="EMBL" id="KAA8518479.1"/>
    </source>
</evidence>
<dbReference type="AlphaFoldDB" id="A0A5J4ZKF4"/>
<dbReference type="Gene3D" id="3.40.50.1820">
    <property type="entry name" value="alpha/beta hydrolase"/>
    <property type="match status" value="1"/>
</dbReference>
<evidence type="ECO:0000313" key="7">
    <source>
        <dbReference type="Proteomes" id="UP000325577"/>
    </source>
</evidence>
<feature type="chain" id="PRO_5023827085" description="Serine aminopeptidase S33 domain-containing protein" evidence="5">
    <location>
        <begin position="21"/>
        <end position="529"/>
    </location>
</feature>
<organism evidence="6 7">
    <name type="scientific">Nyssa sinensis</name>
    <dbReference type="NCBI Taxonomy" id="561372"/>
    <lineage>
        <taxon>Eukaryota</taxon>
        <taxon>Viridiplantae</taxon>
        <taxon>Streptophyta</taxon>
        <taxon>Embryophyta</taxon>
        <taxon>Tracheophyta</taxon>
        <taxon>Spermatophyta</taxon>
        <taxon>Magnoliopsida</taxon>
        <taxon>eudicotyledons</taxon>
        <taxon>Gunneridae</taxon>
        <taxon>Pentapetalae</taxon>
        <taxon>asterids</taxon>
        <taxon>Cornales</taxon>
        <taxon>Nyssaceae</taxon>
        <taxon>Nyssa</taxon>
    </lineage>
</organism>
<proteinExistence type="inferred from homology"/>
<accession>A0A5J4ZKF4</accession>
<keyword evidence="4" id="KW-0378">Hydrolase</keyword>
<evidence type="ECO:0000256" key="2">
    <source>
        <dbReference type="ARBA" id="ARBA00008300"/>
    </source>
</evidence>
<dbReference type="SUPFAM" id="SSF53474">
    <property type="entry name" value="alpha/beta-Hydrolases"/>
    <property type="match status" value="1"/>
</dbReference>
<dbReference type="PANTHER" id="PTHR13390:SF0">
    <property type="entry name" value="LIPID DROPLET-ASSOCIATED HYDROLASE"/>
    <property type="match status" value="1"/>
</dbReference>
<feature type="signal peptide" evidence="5">
    <location>
        <begin position="1"/>
        <end position="20"/>
    </location>
</feature>
<dbReference type="GO" id="GO:0005811">
    <property type="term" value="C:lipid droplet"/>
    <property type="evidence" value="ECO:0007669"/>
    <property type="project" value="UniProtKB-SubCell"/>
</dbReference>
<dbReference type="InterPro" id="IPR019363">
    <property type="entry name" value="LDAH"/>
</dbReference>
<dbReference type="PANTHER" id="PTHR13390">
    <property type="entry name" value="LIPASE"/>
    <property type="match status" value="1"/>
</dbReference>
<dbReference type="GO" id="GO:0016298">
    <property type="term" value="F:lipase activity"/>
    <property type="evidence" value="ECO:0007669"/>
    <property type="project" value="InterPro"/>
</dbReference>
<dbReference type="Pfam" id="PF10230">
    <property type="entry name" value="LIDHydrolase"/>
    <property type="match status" value="1"/>
</dbReference>
<evidence type="ECO:0000256" key="3">
    <source>
        <dbReference type="ARBA" id="ARBA00022677"/>
    </source>
</evidence>
<protein>
    <recommendedName>
        <fullName evidence="8">Serine aminopeptidase S33 domain-containing protein</fullName>
    </recommendedName>
</protein>